<dbReference type="PANTHER" id="PTHR30330:SF3">
    <property type="entry name" value="TRANSCRIPTIONAL REGULATOR, LRP FAMILY"/>
    <property type="match status" value="1"/>
</dbReference>
<feature type="transmembrane region" description="Helical" evidence="9">
    <location>
        <begin position="418"/>
        <end position="436"/>
    </location>
</feature>
<evidence type="ECO:0000256" key="7">
    <source>
        <dbReference type="ARBA" id="ARBA00022989"/>
    </source>
</evidence>
<organism evidence="10 12">
    <name type="scientific">Rubrobacter radiotolerans</name>
    <name type="common">Arthrobacter radiotolerans</name>
    <dbReference type="NCBI Taxonomy" id="42256"/>
    <lineage>
        <taxon>Bacteria</taxon>
        <taxon>Bacillati</taxon>
        <taxon>Actinomycetota</taxon>
        <taxon>Rubrobacteria</taxon>
        <taxon>Rubrobacterales</taxon>
        <taxon>Rubrobacteraceae</taxon>
        <taxon>Rubrobacter</taxon>
    </lineage>
</organism>
<evidence type="ECO:0000313" key="10">
    <source>
        <dbReference type="EMBL" id="AHY46171.1"/>
    </source>
</evidence>
<dbReference type="InterPro" id="IPR001463">
    <property type="entry name" value="Na/Ala_symport"/>
</dbReference>
<dbReference type="GO" id="GO:0005886">
    <property type="term" value="C:plasma membrane"/>
    <property type="evidence" value="ECO:0007669"/>
    <property type="project" value="UniProtKB-SubCell"/>
</dbReference>
<gene>
    <name evidence="10" type="ORF">RradSPS_0888</name>
    <name evidence="11" type="ORF">SIL72_06000</name>
</gene>
<reference evidence="10 12" key="1">
    <citation type="submission" date="2014-03" db="EMBL/GenBank/DDBJ databases">
        <title>Complete genome sequence of the Radio-Resistant Rubrobacter radiotolerans RSPS-4.</title>
        <authorList>
            <person name="Egas C.C."/>
            <person name="Barroso C.C."/>
            <person name="Froufe H.J.C."/>
            <person name="Pacheco J.J."/>
            <person name="Albuquerque L.L."/>
            <person name="da Costa M.M.S."/>
        </authorList>
    </citation>
    <scope>NUCLEOTIDE SEQUENCE [LARGE SCALE GENOMIC DNA]</scope>
    <source>
        <strain evidence="10 12">RSPS-4</strain>
    </source>
</reference>
<keyword evidence="3 9" id="KW-0813">Transport</keyword>
<dbReference type="STRING" id="42256.RradSPS_0888"/>
<evidence type="ECO:0000256" key="4">
    <source>
        <dbReference type="ARBA" id="ARBA00022475"/>
    </source>
</evidence>
<evidence type="ECO:0000313" key="12">
    <source>
        <dbReference type="Proteomes" id="UP000025229"/>
    </source>
</evidence>
<dbReference type="AlphaFoldDB" id="A0A023X1U5"/>
<dbReference type="OrthoDB" id="9806926at2"/>
<keyword evidence="5 9" id="KW-0812">Transmembrane</keyword>
<reference evidence="11" key="2">
    <citation type="submission" date="2023-11" db="EMBL/GenBank/DDBJ databases">
        <title>MicrobeMod: A computational toolkit for identifying prokaryotic methylation and restriction-modification with nanopore sequencing.</title>
        <authorList>
            <person name="Crits-Christoph A."/>
            <person name="Kang S.C."/>
            <person name="Lee H."/>
            <person name="Ostrov N."/>
        </authorList>
    </citation>
    <scope>NUCLEOTIDE SEQUENCE</scope>
    <source>
        <strain evidence="11">ATCC 51242</strain>
    </source>
</reference>
<dbReference type="Pfam" id="PF01235">
    <property type="entry name" value="Na_Ala_symp"/>
    <property type="match status" value="1"/>
</dbReference>
<accession>A0A023X1U5</accession>
<name>A0A023X1U5_RUBRA</name>
<comment type="subcellular location">
    <subcellularLocation>
        <location evidence="1 9">Cell membrane</location>
        <topology evidence="1 9">Multi-pass membrane protein</topology>
    </subcellularLocation>
</comment>
<feature type="transmembrane region" description="Helical" evidence="9">
    <location>
        <begin position="179"/>
        <end position="200"/>
    </location>
</feature>
<feature type="transmembrane region" description="Helical" evidence="9">
    <location>
        <begin position="147"/>
        <end position="167"/>
    </location>
</feature>
<dbReference type="eggNOG" id="COG1115">
    <property type="taxonomic scope" value="Bacteria"/>
</dbReference>
<dbReference type="EMBL" id="JAWXXX010000001">
    <property type="protein sequence ID" value="MDX5893581.1"/>
    <property type="molecule type" value="Genomic_DNA"/>
</dbReference>
<feature type="transmembrane region" description="Helical" evidence="9">
    <location>
        <begin position="308"/>
        <end position="329"/>
    </location>
</feature>
<keyword evidence="12" id="KW-1185">Reference proteome</keyword>
<evidence type="ECO:0000256" key="2">
    <source>
        <dbReference type="ARBA" id="ARBA00009261"/>
    </source>
</evidence>
<evidence type="ECO:0000256" key="9">
    <source>
        <dbReference type="RuleBase" id="RU363064"/>
    </source>
</evidence>
<keyword evidence="6 9" id="KW-0769">Symport</keyword>
<dbReference type="Proteomes" id="UP000025229">
    <property type="component" value="Chromosome"/>
</dbReference>
<feature type="transmembrane region" description="Helical" evidence="9">
    <location>
        <begin position="239"/>
        <end position="266"/>
    </location>
</feature>
<keyword evidence="4 9" id="KW-1003">Cell membrane</keyword>
<dbReference type="RefSeq" id="WP_051589363.1">
    <property type="nucleotide sequence ID" value="NZ_CP007514.1"/>
</dbReference>
<dbReference type="Proteomes" id="UP001281130">
    <property type="component" value="Unassembled WGS sequence"/>
</dbReference>
<evidence type="ECO:0000256" key="6">
    <source>
        <dbReference type="ARBA" id="ARBA00022847"/>
    </source>
</evidence>
<protein>
    <submittedName>
        <fullName evidence="10">AgcS: amino acid carrier protein</fullName>
    </submittedName>
    <submittedName>
        <fullName evidence="11">Alanine/glycine:cation symporter family protein</fullName>
    </submittedName>
</protein>
<feature type="transmembrane region" description="Helical" evidence="9">
    <location>
        <begin position="349"/>
        <end position="371"/>
    </location>
</feature>
<evidence type="ECO:0000256" key="3">
    <source>
        <dbReference type="ARBA" id="ARBA00022448"/>
    </source>
</evidence>
<dbReference type="NCBIfam" id="TIGR00835">
    <property type="entry name" value="agcS"/>
    <property type="match status" value="1"/>
</dbReference>
<feature type="transmembrane region" description="Helical" evidence="9">
    <location>
        <begin position="212"/>
        <end position="233"/>
    </location>
</feature>
<dbReference type="HOGENOM" id="CLU_024867_1_2_11"/>
<feature type="transmembrane region" description="Helical" evidence="9">
    <location>
        <begin position="12"/>
        <end position="33"/>
    </location>
</feature>
<dbReference type="EMBL" id="CP007514">
    <property type="protein sequence ID" value="AHY46171.1"/>
    <property type="molecule type" value="Genomic_DNA"/>
</dbReference>
<comment type="similarity">
    <text evidence="2 9">Belongs to the alanine or glycine:cation symporter (AGCS) (TC 2.A.25) family.</text>
</comment>
<evidence type="ECO:0000256" key="1">
    <source>
        <dbReference type="ARBA" id="ARBA00004651"/>
    </source>
</evidence>
<keyword evidence="7 9" id="KW-1133">Transmembrane helix</keyword>
<keyword evidence="8 9" id="KW-0472">Membrane</keyword>
<evidence type="ECO:0000313" key="11">
    <source>
        <dbReference type="EMBL" id="MDX5893581.1"/>
    </source>
</evidence>
<dbReference type="PANTHER" id="PTHR30330">
    <property type="entry name" value="AGSS FAMILY TRANSPORTER, SODIUM-ALANINE"/>
    <property type="match status" value="1"/>
</dbReference>
<dbReference type="PATRIC" id="fig|42256.3.peg.898"/>
<dbReference type="FunFam" id="1.20.1740.10:FF:000004">
    <property type="entry name" value="Sodium:alanine symporter family protein"/>
    <property type="match status" value="1"/>
</dbReference>
<sequence>MLDAITALRDFVWGQYLLIPLLLLTGLFLTILLKGLQFRELGPSLYLALIVRKDPEGDGDVSHFQALTTALAATVGTGNIVGVATAIALGGPGALFWMWMTGLVGMATKYSEALLGVMYRHTDEAGEKSGGPAFYLTRGIGGPVGRYLGIFFAVAAAVAAFGIGNMVQSNATTTNIEAAFGVPVWISALVLTALAAVVILGGIRSIGRVTAVFVPVMALFYIVCATLVLLVNITAIPAAFVTIVTSAFTGTAATGGFVGAGVAAAIQFGVARGIFSNESGLGTGGIAAAAAQTREPVRQAMVSMTQTFIDTLVICTFTGLAIVTSGVWQAGGDGSDFTQQAFASALGNIGPAVVAVGLALFAFSTLLGWAYYGERNLEYLFGRRAVFPYRLVFIAAIFIGAFQFSLEAVFTFSDLANGLMALPNLIGLLLLSGVILRETRRYFRENPRSARRSGNRRVR</sequence>
<proteinExistence type="inferred from homology"/>
<evidence type="ECO:0000256" key="8">
    <source>
        <dbReference type="ARBA" id="ARBA00023136"/>
    </source>
</evidence>
<dbReference type="GO" id="GO:0005283">
    <property type="term" value="F:amino acid:sodium symporter activity"/>
    <property type="evidence" value="ECO:0007669"/>
    <property type="project" value="InterPro"/>
</dbReference>
<feature type="transmembrane region" description="Helical" evidence="9">
    <location>
        <begin position="391"/>
        <end position="412"/>
    </location>
</feature>
<dbReference type="PRINTS" id="PR00175">
    <property type="entry name" value="NAALASMPORT"/>
</dbReference>
<dbReference type="Gene3D" id="1.20.1740.10">
    <property type="entry name" value="Amino acid/polyamine transporter I"/>
    <property type="match status" value="1"/>
</dbReference>
<evidence type="ECO:0000256" key="5">
    <source>
        <dbReference type="ARBA" id="ARBA00022692"/>
    </source>
</evidence>
<dbReference type="KEGG" id="rrd:RradSPS_0888"/>